<dbReference type="InterPro" id="IPR015954">
    <property type="entry name" value="Phage_RNA-type_capsid"/>
</dbReference>
<dbReference type="Gene3D" id="3.30.380.10">
    <property type="entry name" value="MS2 Viral Coat Protein"/>
    <property type="match status" value="1"/>
</dbReference>
<evidence type="ECO:0000256" key="3">
    <source>
        <dbReference type="ARBA" id="ARBA00022844"/>
    </source>
</evidence>
<accession>A0A514DD52</accession>
<evidence type="ECO:0000256" key="1">
    <source>
        <dbReference type="ARBA" id="ARBA00004328"/>
    </source>
</evidence>
<name>A0A514DD52_9VIRU</name>
<sequence>MATVTSLVVNDGQATPVAHTFLPAKTTADYALFEDRVSGIYMGFNKWSVLVKRPDQRDADRNARGRNILITQTLEFPQLEIISGTTASGYVAAPSVAFRPQVEVRWKLPEQCTQQNRADLHALLTGHLTHASNKAVIVSLDMFY</sequence>
<organism evidence="4">
    <name type="scientific">Leviviridae sp</name>
    <dbReference type="NCBI Taxonomy" id="2027243"/>
    <lineage>
        <taxon>Viruses</taxon>
        <taxon>Riboviria</taxon>
        <taxon>Orthornavirae</taxon>
        <taxon>Lenarviricota</taxon>
        <taxon>Leviviricetes</taxon>
        <taxon>Norzivirales</taxon>
        <taxon>Fiersviridae</taxon>
    </lineage>
</organism>
<comment type="subcellular location">
    <subcellularLocation>
        <location evidence="1">Virion</location>
    </subcellularLocation>
</comment>
<keyword evidence="2" id="KW-0167">Capsid protein</keyword>
<evidence type="ECO:0000313" key="4">
    <source>
        <dbReference type="EMBL" id="QDH91525.1"/>
    </source>
</evidence>
<proteinExistence type="predicted"/>
<reference evidence="4" key="1">
    <citation type="submission" date="2019-05" db="EMBL/GenBank/DDBJ databases">
        <title>Metatranscriptomic reconstruction reveals RNA viruses with the potential to shape carbon cycling in soil.</title>
        <authorList>
            <person name="Starr E.P."/>
            <person name="Nuccio E."/>
            <person name="Pett-Ridge J."/>
            <person name="Banfield J.F."/>
            <person name="Firestone M.K."/>
        </authorList>
    </citation>
    <scope>NUCLEOTIDE SEQUENCE</scope>
    <source>
        <strain evidence="4">H4_Bulk_46_scaffold_476</strain>
    </source>
</reference>
<gene>
    <name evidence="4" type="ORF">H4Bulk46476_000003</name>
</gene>
<dbReference type="EMBL" id="MN036291">
    <property type="protein sequence ID" value="QDH91525.1"/>
    <property type="molecule type" value="Genomic_RNA"/>
</dbReference>
<evidence type="ECO:0000256" key="2">
    <source>
        <dbReference type="ARBA" id="ARBA00022561"/>
    </source>
</evidence>
<dbReference type="GO" id="GO:0019028">
    <property type="term" value="C:viral capsid"/>
    <property type="evidence" value="ECO:0007669"/>
    <property type="project" value="UniProtKB-KW"/>
</dbReference>
<protein>
    <submittedName>
        <fullName evidence="4">Uncharacterized protein</fullName>
    </submittedName>
</protein>
<keyword evidence="3" id="KW-0946">Virion</keyword>